<dbReference type="Gene3D" id="1.20.1250.20">
    <property type="entry name" value="MFS general substrate transporter like domains"/>
    <property type="match status" value="1"/>
</dbReference>
<feature type="transmembrane region" description="Helical" evidence="4">
    <location>
        <begin position="137"/>
        <end position="156"/>
    </location>
</feature>
<evidence type="ECO:0000313" key="7">
    <source>
        <dbReference type="Proteomes" id="UP000807785"/>
    </source>
</evidence>
<evidence type="ECO:0000256" key="2">
    <source>
        <dbReference type="ARBA" id="ARBA00022989"/>
    </source>
</evidence>
<gene>
    <name evidence="6" type="ORF">IPH26_12875</name>
</gene>
<dbReference type="InterPro" id="IPR020846">
    <property type="entry name" value="MFS_dom"/>
</dbReference>
<keyword evidence="1 4" id="KW-0812">Transmembrane</keyword>
<reference evidence="6" key="1">
    <citation type="submission" date="2020-10" db="EMBL/GenBank/DDBJ databases">
        <title>Connecting structure to function with the recovery of over 1000 high-quality activated sludge metagenome-assembled genomes encoding full-length rRNA genes using long-read sequencing.</title>
        <authorList>
            <person name="Singleton C.M."/>
            <person name="Petriglieri F."/>
            <person name="Kristensen J.M."/>
            <person name="Kirkegaard R.H."/>
            <person name="Michaelsen T.Y."/>
            <person name="Andersen M.H."/>
            <person name="Karst S.M."/>
            <person name="Dueholm M.S."/>
            <person name="Nielsen P.H."/>
            <person name="Albertsen M."/>
        </authorList>
    </citation>
    <scope>NUCLEOTIDE SEQUENCE</scope>
    <source>
        <strain evidence="6">Bjer_18-Q3-R1-45_BAT3C.347</strain>
    </source>
</reference>
<sequence>MNPHWRTPAIALAAGSLILTLSLGVRHGFGLFLSPMSLELGWGREAFAFALALQNLVWGLTQPVIGLLADRWGGGRVVMAGVVLYCAGLYGMAHAATPLALAITSGIAIGTALSCCTFSVVSGVIGRRYSPNQRSQALGIAGAAGSFGQFAMLPASEYLITALGWHNALLALGAAILLMLPAALGIVESREGTASVHGSATARQALVEACGSRDFWLLSFGFFVCGFQVVFIAIHLPAYLLDAGLSPRVGVTALALIGLFNIFGSYLAGRLGAVYRKPYLLGGIYLARSMVIAAYLAFPLTVTSTYLFAAAMGFLWLGTVPLTNATVASMFGVRHLAMLAGTVFLCHQIGAFLGSWLGGYLFDTTGSYQLVWWISIALGVVALLVNLPIREQPVRAAVG</sequence>
<dbReference type="Pfam" id="PF07690">
    <property type="entry name" value="MFS_1"/>
    <property type="match status" value="1"/>
</dbReference>
<feature type="transmembrane region" description="Helical" evidence="4">
    <location>
        <begin position="99"/>
        <end position="125"/>
    </location>
</feature>
<dbReference type="InterPro" id="IPR036259">
    <property type="entry name" value="MFS_trans_sf"/>
</dbReference>
<dbReference type="PANTHER" id="PTHR11360:SF284">
    <property type="entry name" value="EG:103B4.3 PROTEIN-RELATED"/>
    <property type="match status" value="1"/>
</dbReference>
<dbReference type="SUPFAM" id="SSF103473">
    <property type="entry name" value="MFS general substrate transporter"/>
    <property type="match status" value="1"/>
</dbReference>
<dbReference type="InterPro" id="IPR050327">
    <property type="entry name" value="Proton-linked_MCT"/>
</dbReference>
<dbReference type="GO" id="GO:0022857">
    <property type="term" value="F:transmembrane transporter activity"/>
    <property type="evidence" value="ECO:0007669"/>
    <property type="project" value="InterPro"/>
</dbReference>
<proteinExistence type="predicted"/>
<dbReference type="PROSITE" id="PS50850">
    <property type="entry name" value="MFS"/>
    <property type="match status" value="1"/>
</dbReference>
<keyword evidence="3 4" id="KW-0472">Membrane</keyword>
<feature type="domain" description="Major facilitator superfamily (MFS) profile" evidence="5">
    <location>
        <begin position="8"/>
        <end position="394"/>
    </location>
</feature>
<feature type="transmembrane region" description="Helical" evidence="4">
    <location>
        <begin position="370"/>
        <end position="389"/>
    </location>
</feature>
<accession>A0A9D7E6I4</accession>
<feature type="transmembrane region" description="Helical" evidence="4">
    <location>
        <begin position="215"/>
        <end position="236"/>
    </location>
</feature>
<feature type="transmembrane region" description="Helical" evidence="4">
    <location>
        <begin position="48"/>
        <end position="69"/>
    </location>
</feature>
<evidence type="ECO:0000256" key="1">
    <source>
        <dbReference type="ARBA" id="ARBA00022692"/>
    </source>
</evidence>
<evidence type="ECO:0000313" key="6">
    <source>
        <dbReference type="EMBL" id="MBK6973790.1"/>
    </source>
</evidence>
<dbReference type="EMBL" id="JADJEV010000003">
    <property type="protein sequence ID" value="MBK6973790.1"/>
    <property type="molecule type" value="Genomic_DNA"/>
</dbReference>
<name>A0A9D7E6I4_9PROT</name>
<dbReference type="PANTHER" id="PTHR11360">
    <property type="entry name" value="MONOCARBOXYLATE TRANSPORTER"/>
    <property type="match status" value="1"/>
</dbReference>
<feature type="transmembrane region" description="Helical" evidence="4">
    <location>
        <begin position="248"/>
        <end position="267"/>
    </location>
</feature>
<organism evidence="6 7">
    <name type="scientific">Candidatus Methylophosphatis roskildensis</name>
    <dbReference type="NCBI Taxonomy" id="2899263"/>
    <lineage>
        <taxon>Bacteria</taxon>
        <taxon>Pseudomonadati</taxon>
        <taxon>Pseudomonadota</taxon>
        <taxon>Betaproteobacteria</taxon>
        <taxon>Nitrosomonadales</taxon>
        <taxon>Sterolibacteriaceae</taxon>
        <taxon>Candidatus Methylophosphatis</taxon>
    </lineage>
</organism>
<feature type="transmembrane region" description="Helical" evidence="4">
    <location>
        <begin position="168"/>
        <end position="187"/>
    </location>
</feature>
<dbReference type="AlphaFoldDB" id="A0A9D7E6I4"/>
<comment type="caution">
    <text evidence="6">The sequence shown here is derived from an EMBL/GenBank/DDBJ whole genome shotgun (WGS) entry which is preliminary data.</text>
</comment>
<evidence type="ECO:0000256" key="4">
    <source>
        <dbReference type="SAM" id="Phobius"/>
    </source>
</evidence>
<dbReference type="Proteomes" id="UP000807785">
    <property type="component" value="Unassembled WGS sequence"/>
</dbReference>
<dbReference type="InterPro" id="IPR011701">
    <property type="entry name" value="MFS"/>
</dbReference>
<feature type="transmembrane region" description="Helical" evidence="4">
    <location>
        <begin position="279"/>
        <end position="298"/>
    </location>
</feature>
<feature type="transmembrane region" description="Helical" evidence="4">
    <location>
        <begin position="304"/>
        <end position="324"/>
    </location>
</feature>
<protein>
    <submittedName>
        <fullName evidence="6">MFS transporter</fullName>
    </submittedName>
</protein>
<evidence type="ECO:0000259" key="5">
    <source>
        <dbReference type="PROSITE" id="PS50850"/>
    </source>
</evidence>
<keyword evidence="2 4" id="KW-1133">Transmembrane helix</keyword>
<evidence type="ECO:0000256" key="3">
    <source>
        <dbReference type="ARBA" id="ARBA00023136"/>
    </source>
</evidence>
<feature type="transmembrane region" description="Helical" evidence="4">
    <location>
        <begin position="76"/>
        <end position="93"/>
    </location>
</feature>
<feature type="transmembrane region" description="Helical" evidence="4">
    <location>
        <begin position="336"/>
        <end position="358"/>
    </location>
</feature>
<dbReference type="CDD" id="cd17355">
    <property type="entry name" value="MFS_YcxA_like"/>
    <property type="match status" value="1"/>
</dbReference>